<dbReference type="GO" id="GO:0006574">
    <property type="term" value="P:L-valine catabolic process"/>
    <property type="evidence" value="ECO:0007669"/>
    <property type="project" value="TreeGrafter"/>
</dbReference>
<gene>
    <name evidence="5" type="ORF">METZ01_LOCUS88590</name>
</gene>
<dbReference type="NCBIfam" id="TIGR01722">
    <property type="entry name" value="MMSDH"/>
    <property type="match status" value="1"/>
</dbReference>
<dbReference type="PANTHER" id="PTHR43866">
    <property type="entry name" value="MALONATE-SEMIALDEHYDE DEHYDROGENASE"/>
    <property type="match status" value="1"/>
</dbReference>
<dbReference type="AlphaFoldDB" id="A0A381V5R4"/>
<dbReference type="FunFam" id="3.40.605.10:FF:000003">
    <property type="entry name" value="Methylmalonate-semialdehyde dehydrogenase [acylating]"/>
    <property type="match status" value="1"/>
</dbReference>
<dbReference type="InterPro" id="IPR016163">
    <property type="entry name" value="Ald_DH_C"/>
</dbReference>
<dbReference type="InterPro" id="IPR016161">
    <property type="entry name" value="Ald_DH/histidinol_DH"/>
</dbReference>
<dbReference type="Gene3D" id="3.40.309.10">
    <property type="entry name" value="Aldehyde Dehydrogenase, Chain A, domain 2"/>
    <property type="match status" value="1"/>
</dbReference>
<name>A0A381V5R4_9ZZZZ</name>
<dbReference type="InterPro" id="IPR010061">
    <property type="entry name" value="MeMal-semiAld_DH"/>
</dbReference>
<dbReference type="GO" id="GO:0006210">
    <property type="term" value="P:thymine catabolic process"/>
    <property type="evidence" value="ECO:0007669"/>
    <property type="project" value="TreeGrafter"/>
</dbReference>
<reference evidence="5" key="1">
    <citation type="submission" date="2018-05" db="EMBL/GenBank/DDBJ databases">
        <authorList>
            <person name="Lanie J.A."/>
            <person name="Ng W.-L."/>
            <person name="Kazmierczak K.M."/>
            <person name="Andrzejewski T.M."/>
            <person name="Davidsen T.M."/>
            <person name="Wayne K.J."/>
            <person name="Tettelin H."/>
            <person name="Glass J.I."/>
            <person name="Rusch D."/>
            <person name="Podicherti R."/>
            <person name="Tsui H.-C.T."/>
            <person name="Winkler M.E."/>
        </authorList>
    </citation>
    <scope>NUCLEOTIDE SEQUENCE</scope>
</reference>
<evidence type="ECO:0000313" key="5">
    <source>
        <dbReference type="EMBL" id="SVA35736.1"/>
    </source>
</evidence>
<dbReference type="Gene3D" id="3.40.605.10">
    <property type="entry name" value="Aldehyde Dehydrogenase, Chain A, domain 1"/>
    <property type="match status" value="1"/>
</dbReference>
<dbReference type="SUPFAM" id="SSF53720">
    <property type="entry name" value="ALDH-like"/>
    <property type="match status" value="1"/>
</dbReference>
<evidence type="ECO:0000256" key="3">
    <source>
        <dbReference type="ARBA" id="ARBA00023027"/>
    </source>
</evidence>
<feature type="non-terminal residue" evidence="5">
    <location>
        <position position="450"/>
    </location>
</feature>
<dbReference type="InterPro" id="IPR016160">
    <property type="entry name" value="Ald_DH_CS_CYS"/>
</dbReference>
<feature type="domain" description="Aldehyde dehydrogenase" evidence="4">
    <location>
        <begin position="18"/>
        <end position="442"/>
    </location>
</feature>
<organism evidence="5">
    <name type="scientific">marine metagenome</name>
    <dbReference type="NCBI Taxonomy" id="408172"/>
    <lineage>
        <taxon>unclassified sequences</taxon>
        <taxon>metagenomes</taxon>
        <taxon>ecological metagenomes</taxon>
    </lineage>
</organism>
<dbReference type="InterPro" id="IPR015590">
    <property type="entry name" value="Aldehyde_DH_dom"/>
</dbReference>
<dbReference type="FunFam" id="3.40.309.10:FF:000002">
    <property type="entry name" value="Methylmalonate-semialdehyde dehydrogenase (Acylating)"/>
    <property type="match status" value="1"/>
</dbReference>
<proteinExistence type="predicted"/>
<dbReference type="CDD" id="cd07085">
    <property type="entry name" value="ALDH_F6_MMSDH"/>
    <property type="match status" value="1"/>
</dbReference>
<dbReference type="InterPro" id="IPR016162">
    <property type="entry name" value="Ald_DH_N"/>
</dbReference>
<dbReference type="PANTHER" id="PTHR43866:SF4">
    <property type="entry name" value="MALONATE-SEMIALDEHYDE DEHYDROGENASE"/>
    <property type="match status" value="1"/>
</dbReference>
<evidence type="ECO:0000256" key="1">
    <source>
        <dbReference type="ARBA" id="ARBA00013048"/>
    </source>
</evidence>
<evidence type="ECO:0000259" key="4">
    <source>
        <dbReference type="Pfam" id="PF00171"/>
    </source>
</evidence>
<dbReference type="PROSITE" id="PS00070">
    <property type="entry name" value="ALDEHYDE_DEHYDR_CYS"/>
    <property type="match status" value="1"/>
</dbReference>
<protein>
    <recommendedName>
        <fullName evidence="1">methylmalonate-semialdehyde dehydrogenase (CoA acylating)</fullName>
        <ecNumber evidence="1">1.2.1.27</ecNumber>
    </recommendedName>
</protein>
<dbReference type="GO" id="GO:0004491">
    <property type="term" value="F:methylmalonate-semialdehyde dehydrogenase (acylating, NAD) activity"/>
    <property type="evidence" value="ECO:0007669"/>
    <property type="project" value="UniProtKB-EC"/>
</dbReference>
<dbReference type="Pfam" id="PF00171">
    <property type="entry name" value="Aldedh"/>
    <property type="match status" value="1"/>
</dbReference>
<dbReference type="EC" id="1.2.1.27" evidence="1"/>
<accession>A0A381V5R4</accession>
<keyword evidence="3" id="KW-0520">NAD</keyword>
<keyword evidence="2" id="KW-0560">Oxidoreductase</keyword>
<sequence>MEQKVIEHWINGTHQPSSSNRYGDIYNPATGKVIAKLPMGNSDDLDKAVKAAELAFKSWSKTSITRRSQVLFKYKELLESNREELTRLITLEHGKVLSDAAGSLQRGIEVVDFACGIPHLLKGEFSEQVGTGIDCYSTRQPIGVCSGVTPFNFPAMVPMWMFPIAIVCGNTFILKPSEKDPSCAMKLAELMHEAGLPEGVMNVVHGDKEMVDAILDHPTIKTFSFVGSTPVAQAVHSKASANGKRVQALGGAKNHAIILADADIEQAANAIIGAAYGSAGERCMAISVVVAVDSIADEMNKHLLEKASQLQIGPGDDPHNEMGPLITAEHKSKVIDYIDQGVESGARLLLDGREHPMTRNSEGFFLGPTLFDHVQKNMSIYLDEIFGPVLVMLRVQNFSEAIELANQHQFGNGVALFTTKGSAAREFVNSVQVGMVGINVAIPVPLSFYT</sequence>
<dbReference type="EMBL" id="UINC01007935">
    <property type="protein sequence ID" value="SVA35736.1"/>
    <property type="molecule type" value="Genomic_DNA"/>
</dbReference>
<evidence type="ECO:0000256" key="2">
    <source>
        <dbReference type="ARBA" id="ARBA00023002"/>
    </source>
</evidence>